<evidence type="ECO:0000256" key="1">
    <source>
        <dbReference type="ARBA" id="ARBA00004606"/>
    </source>
</evidence>
<dbReference type="OrthoDB" id="10012881at2759"/>
<sequence length="302" mass="33841">MFYKWRQGRQRDERNPFLEWLQYILGITTTTPTPPLVPPDDCEECSCGKANGRRIVGGTETGINQYPWMAMLLYSNRFYCGAALINDRYVLERFISHQTASHCVHGFNPTRLSVRLLEHDRSISTESKTITRKVKRIVKHPRYSQSNYDNDIALVQLDEPVEFEGILNPVCLAKSGKTYSDSDGIVTGWGTLKEGGDVSNTLQEVVVPIMTNSECKATGYASSRITENMLCAGFEEGKKDSCQGDSGGPLHVFDSEKQIHEIVGVVSWGDGCAKKDYPGVYARVNRYLKWIKTNTIDACSCS</sequence>
<evidence type="ECO:0000256" key="5">
    <source>
        <dbReference type="ARBA" id="ARBA00022968"/>
    </source>
</evidence>
<dbReference type="GO" id="GO:0006508">
    <property type="term" value="P:proteolysis"/>
    <property type="evidence" value="ECO:0007669"/>
    <property type="project" value="UniProtKB-KW"/>
</dbReference>
<dbReference type="InterPro" id="IPR001314">
    <property type="entry name" value="Peptidase_S1A"/>
</dbReference>
<gene>
    <name evidence="9" type="ORF">CLUMA_CG018008</name>
</gene>
<dbReference type="PROSITE" id="PS50240">
    <property type="entry name" value="TRYPSIN_DOM"/>
    <property type="match status" value="1"/>
</dbReference>
<evidence type="ECO:0000256" key="6">
    <source>
        <dbReference type="ARBA" id="ARBA00023157"/>
    </source>
</evidence>
<dbReference type="SMART" id="SM00020">
    <property type="entry name" value="Tryp_SPc"/>
    <property type="match status" value="1"/>
</dbReference>
<reference evidence="9 10" key="1">
    <citation type="submission" date="2015-04" db="EMBL/GenBank/DDBJ databases">
        <authorList>
            <person name="Syromyatnikov M.Y."/>
            <person name="Popov V.N."/>
        </authorList>
    </citation>
    <scope>NUCLEOTIDE SEQUENCE [LARGE SCALE GENOMIC DNA]</scope>
</reference>
<dbReference type="GO" id="GO:0004252">
    <property type="term" value="F:serine-type endopeptidase activity"/>
    <property type="evidence" value="ECO:0007669"/>
    <property type="project" value="InterPro"/>
</dbReference>
<evidence type="ECO:0000259" key="8">
    <source>
        <dbReference type="PROSITE" id="PS50240"/>
    </source>
</evidence>
<keyword evidence="3" id="KW-0378">Hydrolase</keyword>
<dbReference type="Pfam" id="PF00089">
    <property type="entry name" value="Trypsin"/>
    <property type="match status" value="1"/>
</dbReference>
<evidence type="ECO:0000256" key="2">
    <source>
        <dbReference type="ARBA" id="ARBA00022670"/>
    </source>
</evidence>
<evidence type="ECO:0000313" key="10">
    <source>
        <dbReference type="Proteomes" id="UP000183832"/>
    </source>
</evidence>
<dbReference type="PRINTS" id="PR00722">
    <property type="entry name" value="CHYMOTRYPSIN"/>
</dbReference>
<evidence type="ECO:0000313" key="9">
    <source>
        <dbReference type="EMBL" id="CRL05277.1"/>
    </source>
</evidence>
<keyword evidence="10" id="KW-1185">Reference proteome</keyword>
<dbReference type="AlphaFoldDB" id="A0A1J1IYI4"/>
<dbReference type="EMBL" id="CVRI01000064">
    <property type="protein sequence ID" value="CRL05277.1"/>
    <property type="molecule type" value="Genomic_DNA"/>
</dbReference>
<keyword evidence="4" id="KW-0720">Serine protease</keyword>
<keyword evidence="5" id="KW-0812">Transmembrane</keyword>
<dbReference type="STRING" id="568069.A0A1J1IYI4"/>
<dbReference type="InterPro" id="IPR043504">
    <property type="entry name" value="Peptidase_S1_PA_chymotrypsin"/>
</dbReference>
<protein>
    <submittedName>
        <fullName evidence="9">CLUMA_CG018008, isoform A</fullName>
    </submittedName>
</protein>
<dbReference type="Gene3D" id="2.40.10.10">
    <property type="entry name" value="Trypsin-like serine proteases"/>
    <property type="match status" value="1"/>
</dbReference>
<dbReference type="InterPro" id="IPR001254">
    <property type="entry name" value="Trypsin_dom"/>
</dbReference>
<feature type="domain" description="Peptidase S1" evidence="8">
    <location>
        <begin position="55"/>
        <end position="296"/>
    </location>
</feature>
<evidence type="ECO:0000256" key="4">
    <source>
        <dbReference type="ARBA" id="ARBA00022825"/>
    </source>
</evidence>
<evidence type="ECO:0000256" key="3">
    <source>
        <dbReference type="ARBA" id="ARBA00022801"/>
    </source>
</evidence>
<dbReference type="GO" id="GO:0016020">
    <property type="term" value="C:membrane"/>
    <property type="evidence" value="ECO:0007669"/>
    <property type="project" value="UniProtKB-SubCell"/>
</dbReference>
<proteinExistence type="inferred from homology"/>
<dbReference type="InterPro" id="IPR009003">
    <property type="entry name" value="Peptidase_S1_PA"/>
</dbReference>
<keyword evidence="2" id="KW-0645">Protease</keyword>
<keyword evidence="6" id="KW-1015">Disulfide bond</keyword>
<organism evidence="9 10">
    <name type="scientific">Clunio marinus</name>
    <dbReference type="NCBI Taxonomy" id="568069"/>
    <lineage>
        <taxon>Eukaryota</taxon>
        <taxon>Metazoa</taxon>
        <taxon>Ecdysozoa</taxon>
        <taxon>Arthropoda</taxon>
        <taxon>Hexapoda</taxon>
        <taxon>Insecta</taxon>
        <taxon>Pterygota</taxon>
        <taxon>Neoptera</taxon>
        <taxon>Endopterygota</taxon>
        <taxon>Diptera</taxon>
        <taxon>Nematocera</taxon>
        <taxon>Chironomoidea</taxon>
        <taxon>Chironomidae</taxon>
        <taxon>Clunio</taxon>
    </lineage>
</organism>
<name>A0A1J1IYI4_9DIPT</name>
<dbReference type="PANTHER" id="PTHR24252">
    <property type="entry name" value="ACROSIN-RELATED"/>
    <property type="match status" value="1"/>
</dbReference>
<keyword evidence="5" id="KW-0735">Signal-anchor</keyword>
<dbReference type="Proteomes" id="UP000183832">
    <property type="component" value="Unassembled WGS sequence"/>
</dbReference>
<comment type="similarity">
    <text evidence="7">Belongs to the peptidase S1 family. CLIP subfamily.</text>
</comment>
<evidence type="ECO:0000256" key="7">
    <source>
        <dbReference type="ARBA" id="ARBA00024195"/>
    </source>
</evidence>
<comment type="subcellular location">
    <subcellularLocation>
        <location evidence="1">Membrane</location>
        <topology evidence="1">Single-pass type II membrane protein</topology>
    </subcellularLocation>
</comment>
<dbReference type="CDD" id="cd00190">
    <property type="entry name" value="Tryp_SPc"/>
    <property type="match status" value="1"/>
</dbReference>
<dbReference type="InterPro" id="IPR033116">
    <property type="entry name" value="TRYPSIN_SER"/>
</dbReference>
<dbReference type="SUPFAM" id="SSF50494">
    <property type="entry name" value="Trypsin-like serine proteases"/>
    <property type="match status" value="1"/>
</dbReference>
<dbReference type="PANTHER" id="PTHR24252:SF18">
    <property type="entry name" value="OVOCHYMASE 1"/>
    <property type="match status" value="1"/>
</dbReference>
<dbReference type="FunFam" id="2.40.10.10:FF:000006">
    <property type="entry name" value="Serine proteinase stubble"/>
    <property type="match status" value="1"/>
</dbReference>
<accession>A0A1J1IYI4</accession>
<dbReference type="PROSITE" id="PS00135">
    <property type="entry name" value="TRYPSIN_SER"/>
    <property type="match status" value="1"/>
</dbReference>